<dbReference type="AlphaFoldDB" id="A0A166FLG4"/>
<feature type="region of interest" description="Disordered" evidence="2">
    <location>
        <begin position="246"/>
        <end position="293"/>
    </location>
</feature>
<evidence type="ECO:0000313" key="4">
    <source>
        <dbReference type="EMBL" id="KZP16935.1"/>
    </source>
</evidence>
<evidence type="ECO:0000313" key="5">
    <source>
        <dbReference type="Proteomes" id="UP000076532"/>
    </source>
</evidence>
<dbReference type="PANTHER" id="PTHR12455:SF0">
    <property type="entry name" value="NUCLEOLAR COMPLEX PROTEIN 4 HOMOLOG"/>
    <property type="match status" value="1"/>
</dbReference>
<evidence type="ECO:0000256" key="2">
    <source>
        <dbReference type="SAM" id="MobiDB-lite"/>
    </source>
</evidence>
<feature type="compositionally biased region" description="Pro residues" evidence="2">
    <location>
        <begin position="1"/>
        <end position="10"/>
    </location>
</feature>
<keyword evidence="5" id="KW-1185">Reference proteome</keyword>
<feature type="compositionally biased region" description="Basic and acidic residues" evidence="2">
    <location>
        <begin position="273"/>
        <end position="287"/>
    </location>
</feature>
<dbReference type="OrthoDB" id="10263185at2759"/>
<reference evidence="4 5" key="1">
    <citation type="journal article" date="2016" name="Mol. Biol. Evol.">
        <title>Comparative Genomics of Early-Diverging Mushroom-Forming Fungi Provides Insights into the Origins of Lignocellulose Decay Capabilities.</title>
        <authorList>
            <person name="Nagy L.G."/>
            <person name="Riley R."/>
            <person name="Tritt A."/>
            <person name="Adam C."/>
            <person name="Daum C."/>
            <person name="Floudas D."/>
            <person name="Sun H."/>
            <person name="Yadav J.S."/>
            <person name="Pangilinan J."/>
            <person name="Larsson K.H."/>
            <person name="Matsuura K."/>
            <person name="Barry K."/>
            <person name="Labutti K."/>
            <person name="Kuo R."/>
            <person name="Ohm R.A."/>
            <person name="Bhattacharya S.S."/>
            <person name="Shirouzu T."/>
            <person name="Yoshinaga Y."/>
            <person name="Martin F.M."/>
            <person name="Grigoriev I.V."/>
            <person name="Hibbett D.S."/>
        </authorList>
    </citation>
    <scope>NUCLEOTIDE SEQUENCE [LARGE SCALE GENOMIC DNA]</scope>
    <source>
        <strain evidence="4 5">CBS 109695</strain>
    </source>
</reference>
<proteinExistence type="inferred from homology"/>
<evidence type="ECO:0000256" key="1">
    <source>
        <dbReference type="ARBA" id="ARBA00007797"/>
    </source>
</evidence>
<sequence length="608" mass="68106">MPPRSLPPPAKKQKRKHTEAQDEVKRLEGLLTTAAQSTPTGSLNPLADLLILAESSSAPQDLSRAVYALYRVWVILINGGKMSPSADEGEESKVVRGWLWDRMSAYQDILVGLLADSEGALRTSALQILFSLQKHLSSVLSSTASPQFHIAHFRKIVGGLITCPPSVRRGEGHASNGSLQPDILDTFVKSYLDHDDVRWFFLRECINYLASPHAPANLLAILERIRAFPTSPSDICKWWVPELGAKPPKSKKPSAAGSEDDSEDEEPKDGEDDWRTFFDEPKQDATKTKGKGAARLHKMTLHQSLHSVPSHRAVFTRAWLALLPHLSLSSSEDSQQDIRRKEQEKLAIRTLTTLHSTVLPHLTRPILVMDWVGGCVDVGGAVGLLALNALFVLMTQYNLDYPKFYTRLYAFLDRAVLHSLYRARFFRLAELFLGSTHLPVTLLASFLKRLARLSLSAPPAAIVILVPFTYNVMKRHPALMVMIHRVPDEEDAEAQMENDPFNAEENDPLHTQALSSSLWELHVHRSHYHAPVSTMARVLEEAFSRQDYAMEDFLDHGYGSMMDTETKRKIKREPALAMHMRADIFACAAETEGAEGSERDVISELWTF</sequence>
<protein>
    <submittedName>
        <fullName evidence="4">CBF-domain-containing protein</fullName>
    </submittedName>
</protein>
<dbReference type="PANTHER" id="PTHR12455">
    <property type="entry name" value="NUCLEOLAR COMPLEX PROTEIN 4"/>
    <property type="match status" value="1"/>
</dbReference>
<name>A0A166FLG4_9AGAM</name>
<feature type="compositionally biased region" description="Acidic residues" evidence="2">
    <location>
        <begin position="258"/>
        <end position="272"/>
    </location>
</feature>
<dbReference type="InterPro" id="IPR005612">
    <property type="entry name" value="CCAAT-binding_factor"/>
</dbReference>
<gene>
    <name evidence="4" type="ORF">FIBSPDRAFT_1047212</name>
</gene>
<accession>A0A166FLG4</accession>
<feature type="region of interest" description="Disordered" evidence="2">
    <location>
        <begin position="1"/>
        <end position="22"/>
    </location>
</feature>
<dbReference type="GO" id="GO:0042254">
    <property type="term" value="P:ribosome biogenesis"/>
    <property type="evidence" value="ECO:0007669"/>
    <property type="project" value="InterPro"/>
</dbReference>
<comment type="similarity">
    <text evidence="1">Belongs to the CBF/MAK21 family.</text>
</comment>
<feature type="domain" description="CCAAT-binding factor" evidence="3">
    <location>
        <begin position="384"/>
        <end position="536"/>
    </location>
</feature>
<dbReference type="STRING" id="436010.A0A166FLG4"/>
<dbReference type="Pfam" id="PF03914">
    <property type="entry name" value="CBF"/>
    <property type="match status" value="1"/>
</dbReference>
<dbReference type="EMBL" id="KV417588">
    <property type="protein sequence ID" value="KZP16935.1"/>
    <property type="molecule type" value="Genomic_DNA"/>
</dbReference>
<evidence type="ECO:0000259" key="3">
    <source>
        <dbReference type="Pfam" id="PF03914"/>
    </source>
</evidence>
<dbReference type="GO" id="GO:0030692">
    <property type="term" value="C:Noc4p-Nop14p complex"/>
    <property type="evidence" value="ECO:0007669"/>
    <property type="project" value="TreeGrafter"/>
</dbReference>
<dbReference type="InterPro" id="IPR027193">
    <property type="entry name" value="Noc4"/>
</dbReference>
<dbReference type="Proteomes" id="UP000076532">
    <property type="component" value="Unassembled WGS sequence"/>
</dbReference>
<organism evidence="4 5">
    <name type="scientific">Athelia psychrophila</name>
    <dbReference type="NCBI Taxonomy" id="1759441"/>
    <lineage>
        <taxon>Eukaryota</taxon>
        <taxon>Fungi</taxon>
        <taxon>Dikarya</taxon>
        <taxon>Basidiomycota</taxon>
        <taxon>Agaricomycotina</taxon>
        <taxon>Agaricomycetes</taxon>
        <taxon>Agaricomycetidae</taxon>
        <taxon>Atheliales</taxon>
        <taxon>Atheliaceae</taxon>
        <taxon>Athelia</taxon>
    </lineage>
</organism>
<dbReference type="GO" id="GO:0032040">
    <property type="term" value="C:small-subunit processome"/>
    <property type="evidence" value="ECO:0007669"/>
    <property type="project" value="TreeGrafter"/>
</dbReference>